<dbReference type="PANTHER" id="PTHR43415">
    <property type="entry name" value="SPERMIDINE N(1)-ACETYLTRANSFERASE"/>
    <property type="match status" value="1"/>
</dbReference>
<dbReference type="CDD" id="cd04301">
    <property type="entry name" value="NAT_SF"/>
    <property type="match status" value="1"/>
</dbReference>
<gene>
    <name evidence="2" type="ORF">DSLASN_15450</name>
</gene>
<evidence type="ECO:0000313" key="3">
    <source>
        <dbReference type="Proteomes" id="UP001320148"/>
    </source>
</evidence>
<sequence>MTSRHLELAPFDLNNFDTLASWITDERAQAVWSASTFPYPLSREDLEDHLTLCRSDGPHRELLMAVEPDSGKMVGVFSLKRVDSLGRTGHLSMIMVSPDVRGKGVGAAMVKAALKRGFDIKGYRRMQLYVFDFNTAAKTCYTACGLINEGPGNVPMNYKGETWIVEVMGVSRNQVKGDRTP</sequence>
<dbReference type="InterPro" id="IPR016181">
    <property type="entry name" value="Acyl_CoA_acyltransferase"/>
</dbReference>
<dbReference type="Gene3D" id="3.40.630.30">
    <property type="match status" value="1"/>
</dbReference>
<feature type="domain" description="N-acetyltransferase" evidence="1">
    <location>
        <begin position="6"/>
        <end position="173"/>
    </location>
</feature>
<proteinExistence type="predicted"/>
<organism evidence="2 3">
    <name type="scientific">Desulfoluna limicola</name>
    <dbReference type="NCBI Taxonomy" id="2810562"/>
    <lineage>
        <taxon>Bacteria</taxon>
        <taxon>Pseudomonadati</taxon>
        <taxon>Thermodesulfobacteriota</taxon>
        <taxon>Desulfobacteria</taxon>
        <taxon>Desulfobacterales</taxon>
        <taxon>Desulfolunaceae</taxon>
        <taxon>Desulfoluna</taxon>
    </lineage>
</organism>
<evidence type="ECO:0000313" key="2">
    <source>
        <dbReference type="EMBL" id="BCS95913.1"/>
    </source>
</evidence>
<evidence type="ECO:0000259" key="1">
    <source>
        <dbReference type="PROSITE" id="PS51186"/>
    </source>
</evidence>
<reference evidence="2 3" key="1">
    <citation type="submission" date="2021-02" db="EMBL/GenBank/DDBJ databases">
        <title>Complete genome of Desulfoluna sp. strain ASN36.</title>
        <authorList>
            <person name="Takahashi A."/>
            <person name="Kojima H."/>
            <person name="Fukui M."/>
        </authorList>
    </citation>
    <scope>NUCLEOTIDE SEQUENCE [LARGE SCALE GENOMIC DNA]</scope>
    <source>
        <strain evidence="2 3">ASN36</strain>
    </source>
</reference>
<dbReference type="SUPFAM" id="SSF55729">
    <property type="entry name" value="Acyl-CoA N-acyltransferases (Nat)"/>
    <property type="match status" value="1"/>
</dbReference>
<accession>A0ABN6F1R7</accession>
<dbReference type="PROSITE" id="PS51186">
    <property type="entry name" value="GNAT"/>
    <property type="match status" value="1"/>
</dbReference>
<dbReference type="EMBL" id="AP024488">
    <property type="protein sequence ID" value="BCS95913.1"/>
    <property type="molecule type" value="Genomic_DNA"/>
</dbReference>
<dbReference type="PANTHER" id="PTHR43415:SF5">
    <property type="entry name" value="ACETYLTRANSFERASE"/>
    <property type="match status" value="1"/>
</dbReference>
<dbReference type="Pfam" id="PF00583">
    <property type="entry name" value="Acetyltransf_1"/>
    <property type="match status" value="1"/>
</dbReference>
<keyword evidence="3" id="KW-1185">Reference proteome</keyword>
<name>A0ABN6F1R7_9BACT</name>
<dbReference type="RefSeq" id="WP_236892264.1">
    <property type="nucleotide sequence ID" value="NZ_AP024488.1"/>
</dbReference>
<protein>
    <recommendedName>
        <fullName evidence="1">N-acetyltransferase domain-containing protein</fullName>
    </recommendedName>
</protein>
<dbReference type="Proteomes" id="UP001320148">
    <property type="component" value="Chromosome"/>
</dbReference>
<dbReference type="InterPro" id="IPR000182">
    <property type="entry name" value="GNAT_dom"/>
</dbReference>